<proteinExistence type="predicted"/>
<dbReference type="InterPro" id="IPR024300">
    <property type="entry name" value="SipL_SPOCS_dom"/>
</dbReference>
<dbReference type="AlphaFoldDB" id="A0A0C7R432"/>
<evidence type="ECO:0000313" key="2">
    <source>
        <dbReference type="EMBL" id="CEQ04003.1"/>
    </source>
</evidence>
<accession>A0A0C7R432</accession>
<evidence type="ECO:0000259" key="1">
    <source>
        <dbReference type="Pfam" id="PF12673"/>
    </source>
</evidence>
<name>A0A0C7R432_PARSO</name>
<protein>
    <submittedName>
        <fullName evidence="2">Cna B-type domain-containing protein</fullName>
    </submittedName>
</protein>
<sequence length="382" mass="40821">MPCINNSCNNCGSDFSVKTIGTCDVSKLTINGSDRSSLNWTEISVPEILTIPELKPDIENIDQVFANVKINSGKLIETPFAYKSYNLYYLPAALLTEIRTIVEAISLTALTTAVGLVTDVIDAVAAVPGLPPALATILTTLSTSIDNSLTAVNDALTALLDILSIPNPPANLVCSALQTLINALNALLAVINTVIPTIEDILNQVTPAIAALIAPIIAGLQGLVNNVISAIQAILTPLLGIDCNPGSAFELIPNAEGTCLSGRKLIIDGQINQKIVYTAEVASQSVHSAHYEFPFLAFIIPYPKFEGLTYQEGIVVYDPETDSSKVINGYIYDPAIGINVDLCEDFIIEKCIEDIFVYALDKRTIFKNVTLFLKATVSGTCS</sequence>
<dbReference type="RefSeq" id="WP_055338028.1">
    <property type="nucleotide sequence ID" value="NZ_CDNI01000003.1"/>
</dbReference>
<dbReference type="Proteomes" id="UP000049127">
    <property type="component" value="Unassembled WGS sequence"/>
</dbReference>
<reference evidence="2 3" key="1">
    <citation type="submission" date="2015-01" db="EMBL/GenBank/DDBJ databases">
        <authorList>
            <person name="Aslett A.Martin."/>
            <person name="De Silva Nishadi"/>
        </authorList>
    </citation>
    <scope>NUCLEOTIDE SEQUENCE [LARGE SCALE GENOMIC DNA]</scope>
    <source>
        <strain evidence="2 3">R28058</strain>
    </source>
</reference>
<feature type="domain" description="SipL SPOCS" evidence="1">
    <location>
        <begin position="263"/>
        <end position="299"/>
    </location>
</feature>
<dbReference type="Pfam" id="PF12673">
    <property type="entry name" value="SipL"/>
    <property type="match status" value="1"/>
</dbReference>
<organism evidence="2 3">
    <name type="scientific">Paraclostridium sordellii</name>
    <name type="common">Clostridium sordellii</name>
    <dbReference type="NCBI Taxonomy" id="1505"/>
    <lineage>
        <taxon>Bacteria</taxon>
        <taxon>Bacillati</taxon>
        <taxon>Bacillota</taxon>
        <taxon>Clostridia</taxon>
        <taxon>Peptostreptococcales</taxon>
        <taxon>Peptostreptococcaceae</taxon>
        <taxon>Paraclostridium</taxon>
    </lineage>
</organism>
<dbReference type="OrthoDB" id="1756731at2"/>
<evidence type="ECO:0000313" key="3">
    <source>
        <dbReference type="Proteomes" id="UP000049127"/>
    </source>
</evidence>
<gene>
    <name evidence="2" type="ORF">R28058_17361</name>
</gene>
<dbReference type="EMBL" id="CEKZ01000003">
    <property type="protein sequence ID" value="CEQ04003.1"/>
    <property type="molecule type" value="Genomic_DNA"/>
</dbReference>